<feature type="compositionally biased region" description="Basic and acidic residues" evidence="1">
    <location>
        <begin position="106"/>
        <end position="116"/>
    </location>
</feature>
<sequence>MAATTVAETAPDQLEEETESSEESESSEEEQTDDTAKDTARVSKTPLASRFIVEKAMLQSLISTATICLACKKECQLELQLTNVCVATIGKISCSGCGKETTVEPQHSKYGKEPKKNNKKTYRNRDYSTNICFVTAFTACGDGPGELKEFVLFLDCPMPPQWPRVPLDVWKNTYGPPSRP</sequence>
<protein>
    <submittedName>
        <fullName evidence="2">Uncharacterized protein</fullName>
    </submittedName>
</protein>
<feature type="region of interest" description="Disordered" evidence="1">
    <location>
        <begin position="99"/>
        <end position="122"/>
    </location>
</feature>
<dbReference type="EMBL" id="CAICTM010001074">
    <property type="protein sequence ID" value="CAB9520132.1"/>
    <property type="molecule type" value="Genomic_DNA"/>
</dbReference>
<feature type="compositionally biased region" description="Acidic residues" evidence="1">
    <location>
        <begin position="13"/>
        <end position="33"/>
    </location>
</feature>
<feature type="region of interest" description="Disordered" evidence="1">
    <location>
        <begin position="1"/>
        <end position="41"/>
    </location>
</feature>
<organism evidence="2 3">
    <name type="scientific">Seminavis robusta</name>
    <dbReference type="NCBI Taxonomy" id="568900"/>
    <lineage>
        <taxon>Eukaryota</taxon>
        <taxon>Sar</taxon>
        <taxon>Stramenopiles</taxon>
        <taxon>Ochrophyta</taxon>
        <taxon>Bacillariophyta</taxon>
        <taxon>Bacillariophyceae</taxon>
        <taxon>Bacillariophycidae</taxon>
        <taxon>Naviculales</taxon>
        <taxon>Naviculaceae</taxon>
        <taxon>Seminavis</taxon>
    </lineage>
</organism>
<accession>A0A9N8EER4</accession>
<evidence type="ECO:0000313" key="3">
    <source>
        <dbReference type="Proteomes" id="UP001153069"/>
    </source>
</evidence>
<gene>
    <name evidence="2" type="ORF">SEMRO_1076_G238530.1</name>
</gene>
<dbReference type="Proteomes" id="UP001153069">
    <property type="component" value="Unassembled WGS sequence"/>
</dbReference>
<evidence type="ECO:0000256" key="1">
    <source>
        <dbReference type="SAM" id="MobiDB-lite"/>
    </source>
</evidence>
<dbReference type="AlphaFoldDB" id="A0A9N8EER4"/>
<keyword evidence="3" id="KW-1185">Reference proteome</keyword>
<evidence type="ECO:0000313" key="2">
    <source>
        <dbReference type="EMBL" id="CAB9520132.1"/>
    </source>
</evidence>
<comment type="caution">
    <text evidence="2">The sequence shown here is derived from an EMBL/GenBank/DDBJ whole genome shotgun (WGS) entry which is preliminary data.</text>
</comment>
<name>A0A9N8EER4_9STRA</name>
<reference evidence="2" key="1">
    <citation type="submission" date="2020-06" db="EMBL/GenBank/DDBJ databases">
        <authorList>
            <consortium name="Plant Systems Biology data submission"/>
        </authorList>
    </citation>
    <scope>NUCLEOTIDE SEQUENCE</scope>
    <source>
        <strain evidence="2">D6</strain>
    </source>
</reference>
<proteinExistence type="predicted"/>